<feature type="compositionally biased region" description="Polar residues" evidence="2">
    <location>
        <begin position="85"/>
        <end position="99"/>
    </location>
</feature>
<dbReference type="PANTHER" id="PTHR40618">
    <property type="entry name" value="B-ZIP TRANSCRIPTION FACTOR (EUROFUNG)-RELATED"/>
    <property type="match status" value="1"/>
</dbReference>
<keyword evidence="1" id="KW-0175">Coiled coil</keyword>
<dbReference type="Proteomes" id="UP000326198">
    <property type="component" value="Unassembled WGS sequence"/>
</dbReference>
<evidence type="ECO:0000256" key="2">
    <source>
        <dbReference type="SAM" id="MobiDB-lite"/>
    </source>
</evidence>
<dbReference type="AlphaFoldDB" id="A0A5N7BNP1"/>
<dbReference type="GO" id="GO:0003700">
    <property type="term" value="F:DNA-binding transcription factor activity"/>
    <property type="evidence" value="ECO:0007669"/>
    <property type="project" value="InterPro"/>
</dbReference>
<dbReference type="SUPFAM" id="SSF57959">
    <property type="entry name" value="Leucine zipper domain"/>
    <property type="match status" value="1"/>
</dbReference>
<evidence type="ECO:0000313" key="4">
    <source>
        <dbReference type="Proteomes" id="UP000326198"/>
    </source>
</evidence>
<feature type="region of interest" description="Disordered" evidence="2">
    <location>
        <begin position="67"/>
        <end position="99"/>
    </location>
</feature>
<reference evidence="3 4" key="1">
    <citation type="submission" date="2019-04" db="EMBL/GenBank/DDBJ databases">
        <title>Friends and foes A comparative genomics studyof 23 Aspergillus species from section Flavi.</title>
        <authorList>
            <consortium name="DOE Joint Genome Institute"/>
            <person name="Kjaerbolling I."/>
            <person name="Vesth T."/>
            <person name="Frisvad J.C."/>
            <person name="Nybo J.L."/>
            <person name="Theobald S."/>
            <person name="Kildgaard S."/>
            <person name="Isbrandt T."/>
            <person name="Kuo A."/>
            <person name="Sato A."/>
            <person name="Lyhne E.K."/>
            <person name="Kogle M.E."/>
            <person name="Wiebenga A."/>
            <person name="Kun R.S."/>
            <person name="Lubbers R.J."/>
            <person name="Makela M.R."/>
            <person name="Barry K."/>
            <person name="Chovatia M."/>
            <person name="Clum A."/>
            <person name="Daum C."/>
            <person name="Haridas S."/>
            <person name="He G."/>
            <person name="LaButti K."/>
            <person name="Lipzen A."/>
            <person name="Mondo S."/>
            <person name="Riley R."/>
            <person name="Salamov A."/>
            <person name="Simmons B.A."/>
            <person name="Magnuson J.K."/>
            <person name="Henrissat B."/>
            <person name="Mortensen U.H."/>
            <person name="Larsen T.O."/>
            <person name="Devries R.P."/>
            <person name="Grigoriev I.V."/>
            <person name="Machida M."/>
            <person name="Baker S.E."/>
            <person name="Andersen M.R."/>
        </authorList>
    </citation>
    <scope>NUCLEOTIDE SEQUENCE [LARGE SCALE GENOMIC DNA]</scope>
    <source>
        <strain evidence="3 4">IBT 29228</strain>
    </source>
</reference>
<dbReference type="InterPro" id="IPR046347">
    <property type="entry name" value="bZIP_sf"/>
</dbReference>
<gene>
    <name evidence="3" type="ORF">BDV26DRAFT_139537</name>
</gene>
<proteinExistence type="predicted"/>
<feature type="region of interest" description="Disordered" evidence="2">
    <location>
        <begin position="1"/>
        <end position="27"/>
    </location>
</feature>
<feature type="region of interest" description="Disordered" evidence="2">
    <location>
        <begin position="116"/>
        <end position="156"/>
    </location>
</feature>
<protein>
    <recommendedName>
        <fullName evidence="5">BZIP domain-containing protein</fullName>
    </recommendedName>
</protein>
<accession>A0A5N7BNP1</accession>
<dbReference type="EMBL" id="ML736155">
    <property type="protein sequence ID" value="KAE8383444.1"/>
    <property type="molecule type" value="Genomic_DNA"/>
</dbReference>
<feature type="coiled-coil region" evidence="1">
    <location>
        <begin position="170"/>
        <end position="204"/>
    </location>
</feature>
<organism evidence="3 4">
    <name type="scientific">Aspergillus bertholletiae</name>
    <dbReference type="NCBI Taxonomy" id="1226010"/>
    <lineage>
        <taxon>Eukaryota</taxon>
        <taxon>Fungi</taxon>
        <taxon>Dikarya</taxon>
        <taxon>Ascomycota</taxon>
        <taxon>Pezizomycotina</taxon>
        <taxon>Eurotiomycetes</taxon>
        <taxon>Eurotiomycetidae</taxon>
        <taxon>Eurotiales</taxon>
        <taxon>Aspergillaceae</taxon>
        <taxon>Aspergillus</taxon>
        <taxon>Aspergillus subgen. Circumdati</taxon>
    </lineage>
</organism>
<dbReference type="CDD" id="cd14688">
    <property type="entry name" value="bZIP_YAP"/>
    <property type="match status" value="1"/>
</dbReference>
<dbReference type="PANTHER" id="PTHR40618:SF1">
    <property type="entry name" value="B-ZIP TRANSCRIPTION FACTOR (EUROFUNG)"/>
    <property type="match status" value="1"/>
</dbReference>
<dbReference type="Gene3D" id="1.20.5.170">
    <property type="match status" value="1"/>
</dbReference>
<dbReference type="OrthoDB" id="3555317at2759"/>
<evidence type="ECO:0000256" key="1">
    <source>
        <dbReference type="SAM" id="Coils"/>
    </source>
</evidence>
<keyword evidence="4" id="KW-1185">Reference proteome</keyword>
<evidence type="ECO:0008006" key="5">
    <source>
        <dbReference type="Google" id="ProtNLM"/>
    </source>
</evidence>
<name>A0A5N7BNP1_9EURO</name>
<evidence type="ECO:0000313" key="3">
    <source>
        <dbReference type="EMBL" id="KAE8383444.1"/>
    </source>
</evidence>
<sequence>MSRYCRTEGHSVNAAMPPRSDSRSFLGLPPLPWEEAYDAFPSSEHNTSSVETSAISRRLSSLLSASSYPMAPPRLSRSRGPGSGHSFQSEGLPLQDSQNYDSTIYPDFNLIAAHHTSTGSKSSQSVAQDSRLHQKHVRTRPDPSGSQHGNSDDLRERRRKQIRLAQRAYRSRQNDRLMSAERRIKELEAAVQNISDTVITLSDKLLQSELLSRESDCISQLHDAIQTCLSLVQNVPAQKEDERLALSGPQNTTDTAVAGWFECKTTVPLSEAEMVALPERDKSPNPSSELRSTIPRSLGQPEIYTQIPSVPVSMFIEQLQVTCIYQGYLSLSNPSYSLDDLQRPFCLLLDIMDRERIAAFFEASLHARVSKTCLKGWEDVPFFSLGGAGTYHAKQSATPQSRPVYRCRYHQPCDMIEDPLSNVSSHLRNELEGQWFDMQDLEAFLRYQQLHLIACPTQPGKKNTGIKSVNVAQLIKYLICKAVCLGRSPGFRRRDVEAALLANGLG</sequence>
<feature type="compositionally biased region" description="Polar residues" evidence="2">
    <location>
        <begin position="116"/>
        <end position="128"/>
    </location>
</feature>